<comment type="similarity">
    <text evidence="1 4">Belongs to the bacterial flagellin family.</text>
</comment>
<proteinExistence type="inferred from homology"/>
<dbReference type="Gene3D" id="3.30.70.2120">
    <property type="match status" value="1"/>
</dbReference>
<feature type="domain" description="Flagellin C-terminal" evidence="6">
    <location>
        <begin position="323"/>
        <end position="407"/>
    </location>
</feature>
<evidence type="ECO:0000256" key="1">
    <source>
        <dbReference type="ARBA" id="ARBA00005709"/>
    </source>
</evidence>
<dbReference type="InterPro" id="IPR001029">
    <property type="entry name" value="Flagellin_N"/>
</dbReference>
<dbReference type="InterPro" id="IPR001492">
    <property type="entry name" value="Flagellin"/>
</dbReference>
<comment type="subcellular location">
    <subcellularLocation>
        <location evidence="4">Secreted</location>
    </subcellularLocation>
    <subcellularLocation>
        <location evidence="4">Bacterial flagellum</location>
    </subcellularLocation>
</comment>
<keyword evidence="7" id="KW-0969">Cilium</keyword>
<dbReference type="GO" id="GO:0005198">
    <property type="term" value="F:structural molecule activity"/>
    <property type="evidence" value="ECO:0007669"/>
    <property type="project" value="UniProtKB-UniRule"/>
</dbReference>
<dbReference type="GO" id="GO:0009288">
    <property type="term" value="C:bacterial-type flagellum"/>
    <property type="evidence" value="ECO:0007669"/>
    <property type="project" value="UniProtKB-SubCell"/>
</dbReference>
<evidence type="ECO:0000259" key="5">
    <source>
        <dbReference type="Pfam" id="PF00669"/>
    </source>
</evidence>
<dbReference type="InterPro" id="IPR046358">
    <property type="entry name" value="Flagellin_C"/>
</dbReference>
<feature type="domain" description="Flagellin N-terminal" evidence="5">
    <location>
        <begin position="4"/>
        <end position="141"/>
    </location>
</feature>
<dbReference type="PANTHER" id="PTHR42792">
    <property type="entry name" value="FLAGELLIN"/>
    <property type="match status" value="1"/>
</dbReference>
<dbReference type="Gene3D" id="1.20.1330.10">
    <property type="entry name" value="f41 fragment of flagellin, N-terminal domain"/>
    <property type="match status" value="1"/>
</dbReference>
<protein>
    <recommendedName>
        <fullName evidence="4">Flagellin</fullName>
    </recommendedName>
</protein>
<comment type="function">
    <text evidence="4">Flagellin is the subunit protein which polymerizes to form the filaments of bacterial flagella.</text>
</comment>
<dbReference type="SUPFAM" id="SSF64518">
    <property type="entry name" value="Phase 1 flagellin"/>
    <property type="match status" value="1"/>
</dbReference>
<evidence type="ECO:0000256" key="4">
    <source>
        <dbReference type="RuleBase" id="RU362073"/>
    </source>
</evidence>
<keyword evidence="7" id="KW-0966">Cell projection</keyword>
<evidence type="ECO:0000313" key="8">
    <source>
        <dbReference type="Proteomes" id="UP000464718"/>
    </source>
</evidence>
<keyword evidence="3 4" id="KW-0975">Bacterial flagellum</keyword>
<sequence length="408" mass="45285">MLSVNTNIVAMKGSQGLHRVMNSHSVSMERLSSGMKINNAKDDAAGLQISNRLHAQSRGMDVAIRNANDGMSMLQTAEGAMNEYTENLTRMRDLTLRYANGSLATEDRTAISQEYSALKDELNRIIQTTSYAGQKLLNGENSERMFQVGANAGEAIRLTIPDFEKFQEEENQVTSKITRFRAVKPSSLENWRAFTDFTINFEVFEGNYTLDGNEPISIELPKGSSLNDIVDEINDQHGDKMRAFIDEEDLFFDNGRLASKGPRLSYYALADNSRVLWRGIDAPAYFGGPFRGEGGEYAADIEEESFFVVPDLYEASSTDTVLDKLDAVLHLVDSERAKLGTVQNRLSHAINNLSQSSENVVASKSQIRDTDFAKETTNLTKQSILKEVGTSLLAQAKDYPRNAVSLLS</sequence>
<name>A0AAX1FKW4_VIBPH</name>
<dbReference type="GO" id="GO:0005576">
    <property type="term" value="C:extracellular region"/>
    <property type="evidence" value="ECO:0007669"/>
    <property type="project" value="UniProtKB-SubCell"/>
</dbReference>
<evidence type="ECO:0000256" key="2">
    <source>
        <dbReference type="ARBA" id="ARBA00022525"/>
    </source>
</evidence>
<evidence type="ECO:0000313" key="7">
    <source>
        <dbReference type="EMBL" id="QHH08018.1"/>
    </source>
</evidence>
<dbReference type="Proteomes" id="UP000464718">
    <property type="component" value="Chromosome i"/>
</dbReference>
<keyword evidence="2 4" id="KW-0964">Secreted</keyword>
<dbReference type="AlphaFoldDB" id="A0AAX1FKW4"/>
<dbReference type="EMBL" id="CP034298">
    <property type="protein sequence ID" value="QHH08018.1"/>
    <property type="molecule type" value="Genomic_DNA"/>
</dbReference>
<dbReference type="RefSeq" id="WP_038398296.1">
    <property type="nucleotide sequence ID" value="NZ_CP034298.1"/>
</dbReference>
<accession>A0AAX1FKW4</accession>
<dbReference type="Gene3D" id="6.10.10.10">
    <property type="entry name" value="Flagellar export chaperone, C-terminal domain"/>
    <property type="match status" value="1"/>
</dbReference>
<dbReference type="Pfam" id="PF00669">
    <property type="entry name" value="Flagellin_N"/>
    <property type="match status" value="1"/>
</dbReference>
<reference evidence="7 8" key="1">
    <citation type="submission" date="2018-12" db="EMBL/GenBank/DDBJ databases">
        <title>Genomic insights into the evolutionary origins and pathogenicity of five Vibrio parahaemolyticus strains isolated from the shrimp with acute hepatopancreatic necrosis disease (AHPND).</title>
        <authorList>
            <person name="Yang Q."/>
            <person name="Dong X."/>
            <person name="Xie G."/>
            <person name="Fu S."/>
            <person name="Zou P."/>
            <person name="Sun J."/>
            <person name="Wang Y."/>
            <person name="Huang J."/>
        </authorList>
    </citation>
    <scope>NUCLEOTIDE SEQUENCE [LARGE SCALE GENOMIC DNA]</scope>
    <source>
        <strain evidence="7 8">20160303005-1</strain>
    </source>
</reference>
<evidence type="ECO:0000259" key="6">
    <source>
        <dbReference type="Pfam" id="PF00700"/>
    </source>
</evidence>
<dbReference type="PRINTS" id="PR00207">
    <property type="entry name" value="FLAGELLIN"/>
</dbReference>
<keyword evidence="7" id="KW-0282">Flagellum</keyword>
<organism evidence="7 8">
    <name type="scientific">Vibrio parahaemolyticus</name>
    <dbReference type="NCBI Taxonomy" id="670"/>
    <lineage>
        <taxon>Bacteria</taxon>
        <taxon>Pseudomonadati</taxon>
        <taxon>Pseudomonadota</taxon>
        <taxon>Gammaproteobacteria</taxon>
        <taxon>Vibrionales</taxon>
        <taxon>Vibrionaceae</taxon>
        <taxon>Vibrio</taxon>
    </lineage>
</organism>
<dbReference type="InterPro" id="IPR042187">
    <property type="entry name" value="Flagellin_C_sub2"/>
</dbReference>
<evidence type="ECO:0000256" key="3">
    <source>
        <dbReference type="ARBA" id="ARBA00023143"/>
    </source>
</evidence>
<dbReference type="Pfam" id="PF00700">
    <property type="entry name" value="Flagellin_C"/>
    <property type="match status" value="1"/>
</dbReference>
<dbReference type="PANTHER" id="PTHR42792:SF2">
    <property type="entry name" value="FLAGELLIN"/>
    <property type="match status" value="1"/>
</dbReference>
<gene>
    <name evidence="7" type="ORF">EHC69_00925</name>
</gene>